<organism evidence="1 2">
    <name type="scientific">Kocuria soli</name>
    <dbReference type="NCBI Taxonomy" id="2485125"/>
    <lineage>
        <taxon>Bacteria</taxon>
        <taxon>Bacillati</taxon>
        <taxon>Actinomycetota</taxon>
        <taxon>Actinomycetes</taxon>
        <taxon>Micrococcales</taxon>
        <taxon>Micrococcaceae</taxon>
        <taxon>Kocuria</taxon>
    </lineage>
</organism>
<dbReference type="EMBL" id="RKMF01000011">
    <property type="protein sequence ID" value="ROZ62636.1"/>
    <property type="molecule type" value="Genomic_DNA"/>
</dbReference>
<dbReference type="Proteomes" id="UP000270616">
    <property type="component" value="Unassembled WGS sequence"/>
</dbReference>
<evidence type="ECO:0000313" key="1">
    <source>
        <dbReference type="EMBL" id="ROZ62636.1"/>
    </source>
</evidence>
<name>A0A3N3ZSF1_9MICC</name>
<evidence type="ECO:0000313" key="2">
    <source>
        <dbReference type="Proteomes" id="UP000270616"/>
    </source>
</evidence>
<gene>
    <name evidence="1" type="ORF">EDL96_09175</name>
</gene>
<dbReference type="Gene3D" id="3.40.50.720">
    <property type="entry name" value="NAD(P)-binding Rossmann-like Domain"/>
    <property type="match status" value="1"/>
</dbReference>
<dbReference type="RefSeq" id="WP_123825495.1">
    <property type="nucleotide sequence ID" value="NZ_RKMF01000011.1"/>
</dbReference>
<dbReference type="SUPFAM" id="SSF69572">
    <property type="entry name" value="Activating enzymes of the ubiquitin-like proteins"/>
    <property type="match status" value="1"/>
</dbReference>
<evidence type="ECO:0008006" key="3">
    <source>
        <dbReference type="Google" id="ProtNLM"/>
    </source>
</evidence>
<comment type="caution">
    <text evidence="1">The sequence shown here is derived from an EMBL/GenBank/DDBJ whole genome shotgun (WGS) entry which is preliminary data.</text>
</comment>
<keyword evidence="2" id="KW-1185">Reference proteome</keyword>
<dbReference type="AlphaFoldDB" id="A0A3N3ZSF1"/>
<reference evidence="1 2" key="1">
    <citation type="submission" date="2018-10" db="EMBL/GenBank/DDBJ databases">
        <title>Kocuria sp. M5W7-7, whole genome shotgun sequence.</title>
        <authorList>
            <person name="Tuo L."/>
        </authorList>
    </citation>
    <scope>NUCLEOTIDE SEQUENCE [LARGE SCALE GENOMIC DNA]</scope>
    <source>
        <strain evidence="1 2">M5W7-7</strain>
    </source>
</reference>
<dbReference type="GO" id="GO:0008641">
    <property type="term" value="F:ubiquitin-like modifier activating enzyme activity"/>
    <property type="evidence" value="ECO:0007669"/>
    <property type="project" value="InterPro"/>
</dbReference>
<dbReference type="InterPro" id="IPR035985">
    <property type="entry name" value="Ubiquitin-activating_enz"/>
</dbReference>
<sequence>MPTSAVPAVPAARHPQLRRTVSTGVRLDGRPPVTDLQLMFLGLSPVTAAAAVLLAGCGVRGFVISDPRPVTWDDAAAGAFDLPDVGRSRDLGVRQRIRAANPNAVALSDPARFTAEDRPSSLVIRAVDLSDPDGASLDLRAAAAEGRVRERQEVLDVVVPGGHAPGTTMLWPVRPWYARACTDCMAKAAGTAQPEPSRGARYDAWPTHTALAAAVLAQAVIAQAGAGGPEVGHRGHPSNGPVDGSAAEHVTVLHPGGPVSTIERVPNPQAACPLCAAG</sequence>
<dbReference type="OrthoDB" id="4879245at2"/>
<protein>
    <recommendedName>
        <fullName evidence="3">THIF-type NAD/FAD binding fold domain-containing protein</fullName>
    </recommendedName>
</protein>
<proteinExistence type="predicted"/>
<accession>A0A3N3ZSF1</accession>